<organism evidence="1 2">
    <name type="scientific">Micromonospora inaquosa</name>
    <dbReference type="NCBI Taxonomy" id="2203716"/>
    <lineage>
        <taxon>Bacteria</taxon>
        <taxon>Bacillati</taxon>
        <taxon>Actinomycetota</taxon>
        <taxon>Actinomycetes</taxon>
        <taxon>Micromonosporales</taxon>
        <taxon>Micromonosporaceae</taxon>
        <taxon>Micromonospora</taxon>
    </lineage>
</organism>
<reference evidence="1 2" key="1">
    <citation type="submission" date="2018-05" db="EMBL/GenBank/DDBJ databases">
        <title>Micromonospora from Atacama Desert.</title>
        <authorList>
            <person name="Carro L."/>
            <person name="Goodfellow M."/>
            <person name="Klenk H.-P."/>
        </authorList>
    </citation>
    <scope>NUCLEOTIDE SEQUENCE [LARGE SCALE GENOMIC DNA]</scope>
    <source>
        <strain evidence="1 2">LB39</strain>
    </source>
</reference>
<proteinExistence type="predicted"/>
<dbReference type="RefSeq" id="WP_124774114.1">
    <property type="nucleotide sequence ID" value="NZ_QGSZ01000232.1"/>
</dbReference>
<protein>
    <submittedName>
        <fullName evidence="1">Uncharacterized protein</fullName>
    </submittedName>
</protein>
<accession>A0A3N9X0T4</accession>
<keyword evidence="2" id="KW-1185">Reference proteome</keyword>
<dbReference type="EMBL" id="QGSZ01000232">
    <property type="protein sequence ID" value="RQX00943.1"/>
    <property type="molecule type" value="Genomic_DNA"/>
</dbReference>
<sequence length="113" mass="12867">MYRTYRSPYERHCDCRCPVHHGHLRTHYTDPGCHCLATCASQPMTLLAPQIGGALFLNWHGTLWFVPALEPGHWDWRYATPVDLGHPVDPAADLIADVLHQTHAELLPLIHRT</sequence>
<evidence type="ECO:0000313" key="2">
    <source>
        <dbReference type="Proteomes" id="UP000282312"/>
    </source>
</evidence>
<gene>
    <name evidence="1" type="ORF">DLJ59_19765</name>
</gene>
<comment type="caution">
    <text evidence="1">The sequence shown here is derived from an EMBL/GenBank/DDBJ whole genome shotgun (WGS) entry which is preliminary data.</text>
</comment>
<dbReference type="AlphaFoldDB" id="A0A3N9X0T4"/>
<name>A0A3N9X0T4_9ACTN</name>
<dbReference type="Proteomes" id="UP000282312">
    <property type="component" value="Unassembled WGS sequence"/>
</dbReference>
<dbReference type="OrthoDB" id="3394647at2"/>
<evidence type="ECO:0000313" key="1">
    <source>
        <dbReference type="EMBL" id="RQX00943.1"/>
    </source>
</evidence>